<proteinExistence type="predicted"/>
<keyword evidence="5" id="KW-0464">Manganese</keyword>
<feature type="region of interest" description="Disordered" evidence="6">
    <location>
        <begin position="429"/>
        <end position="458"/>
    </location>
</feature>
<keyword evidence="4 7" id="KW-0472">Membrane</keyword>
<sequence length="458" mass="52659">MPSHTTRRDGTRYYFISDLHIGGDEQLQHVEFKDELVSFLRNLERGDENAELIVNGDAFGLWEYTDLEGMEKFDALVDRYPDIFEQLRATGERIPITFIPGNHDYELACYPAYVDRLAEYNVTLEQEVVIMRNVGERLIWIEHGQQRDPNNESPEFGNPYANPPGYFVNQHITSRAGKLSARGRFNWLKDIQSVTPMTEIPDWMLSKYFYREMSPLLRYAALPFLLLFNFSFFVLLSVILFATGVWTYPFLALERFLQSFGIVGTIIDLILFINILVIILLILVSVPAFFLVGDIRKTLKRFGLIEGEKPQEIADSYVVGARAVFEDNPNVAVFIYGHTHRPSLTEVDDRAVVNTGTWLKRLHQKTVLFGILPRVFYSSFRLNYFVVAADGDAVSIEYHRIEKENPNDLTLLEKLLTRKPTTEVSIPERTVVGTEWNGPRTEIGAPTTQRNSPEERSQ</sequence>
<evidence type="ECO:0000256" key="1">
    <source>
        <dbReference type="ARBA" id="ARBA00022475"/>
    </source>
</evidence>
<reference evidence="9" key="1">
    <citation type="submission" date="2019-09" db="EMBL/GenBank/DDBJ databases">
        <title>Genomic analysis of Haloferax sp. CBA1149.</title>
        <authorList>
            <person name="Roh S.W."/>
        </authorList>
    </citation>
    <scope>NUCLEOTIDE SEQUENCE</scope>
    <source>
        <strain evidence="9">CBA1149</strain>
    </source>
</reference>
<feature type="transmembrane region" description="Helical" evidence="7">
    <location>
        <begin position="216"/>
        <end position="242"/>
    </location>
</feature>
<dbReference type="Gene3D" id="3.60.21.10">
    <property type="match status" value="2"/>
</dbReference>
<comment type="caution">
    <text evidence="9">The sequence shown here is derived from an EMBL/GenBank/DDBJ whole genome shotgun (WGS) entry which is preliminary data.</text>
</comment>
<dbReference type="GO" id="GO:0009245">
    <property type="term" value="P:lipid A biosynthetic process"/>
    <property type="evidence" value="ECO:0007669"/>
    <property type="project" value="TreeGrafter"/>
</dbReference>
<evidence type="ECO:0000256" key="4">
    <source>
        <dbReference type="ARBA" id="ARBA00023136"/>
    </source>
</evidence>
<feature type="transmembrane region" description="Helical" evidence="7">
    <location>
        <begin position="262"/>
        <end position="292"/>
    </location>
</feature>
<dbReference type="AlphaFoldDB" id="A0A643JRY3"/>
<evidence type="ECO:0000259" key="8">
    <source>
        <dbReference type="Pfam" id="PF00149"/>
    </source>
</evidence>
<organism evidence="9">
    <name type="scientific">Haloferax sp. CBA1149</name>
    <dbReference type="NCBI Taxonomy" id="2650753"/>
    <lineage>
        <taxon>Archaea</taxon>
        <taxon>Methanobacteriati</taxon>
        <taxon>Methanobacteriota</taxon>
        <taxon>Stenosarchaea group</taxon>
        <taxon>Halobacteria</taxon>
        <taxon>Halobacteriales</taxon>
        <taxon>Haloferacaceae</taxon>
        <taxon>Haloferax</taxon>
    </lineage>
</organism>
<protein>
    <submittedName>
        <fullName evidence="9">Phosphoesterase</fullName>
    </submittedName>
</protein>
<keyword evidence="2" id="KW-0997">Cell inner membrane</keyword>
<gene>
    <name evidence="9" type="ORF">Hfx1149_15080</name>
</gene>
<dbReference type="GO" id="GO:0016020">
    <property type="term" value="C:membrane"/>
    <property type="evidence" value="ECO:0007669"/>
    <property type="project" value="GOC"/>
</dbReference>
<evidence type="ECO:0000256" key="6">
    <source>
        <dbReference type="SAM" id="MobiDB-lite"/>
    </source>
</evidence>
<dbReference type="RefSeq" id="WP_151139549.1">
    <property type="nucleotide sequence ID" value="NZ_VZUS01000004.1"/>
</dbReference>
<dbReference type="GO" id="GO:0046872">
    <property type="term" value="F:metal ion binding"/>
    <property type="evidence" value="ECO:0007669"/>
    <property type="project" value="UniProtKB-KW"/>
</dbReference>
<evidence type="ECO:0000256" key="3">
    <source>
        <dbReference type="ARBA" id="ARBA00022723"/>
    </source>
</evidence>
<evidence type="ECO:0000256" key="7">
    <source>
        <dbReference type="SAM" id="Phobius"/>
    </source>
</evidence>
<accession>A0A643JRY3</accession>
<keyword evidence="7" id="KW-1133">Transmembrane helix</keyword>
<name>A0A643JRY3_9EURY</name>
<keyword evidence="7" id="KW-0812">Transmembrane</keyword>
<keyword evidence="1" id="KW-1003">Cell membrane</keyword>
<evidence type="ECO:0000256" key="5">
    <source>
        <dbReference type="ARBA" id="ARBA00023211"/>
    </source>
</evidence>
<evidence type="ECO:0000313" key="9">
    <source>
        <dbReference type="EMBL" id="KAB1185378.1"/>
    </source>
</evidence>
<dbReference type="InterPro" id="IPR043461">
    <property type="entry name" value="LpxH-like"/>
</dbReference>
<dbReference type="Pfam" id="PF00149">
    <property type="entry name" value="Metallophos"/>
    <property type="match status" value="1"/>
</dbReference>
<dbReference type="GO" id="GO:0008758">
    <property type="term" value="F:UDP-2,3-diacylglucosamine hydrolase activity"/>
    <property type="evidence" value="ECO:0007669"/>
    <property type="project" value="TreeGrafter"/>
</dbReference>
<dbReference type="EMBL" id="VZUS01000004">
    <property type="protein sequence ID" value="KAB1185378.1"/>
    <property type="molecule type" value="Genomic_DNA"/>
</dbReference>
<dbReference type="SUPFAM" id="SSF56300">
    <property type="entry name" value="Metallo-dependent phosphatases"/>
    <property type="match status" value="1"/>
</dbReference>
<evidence type="ECO:0000256" key="2">
    <source>
        <dbReference type="ARBA" id="ARBA00022519"/>
    </source>
</evidence>
<dbReference type="InterPro" id="IPR004843">
    <property type="entry name" value="Calcineurin-like_PHP"/>
</dbReference>
<keyword evidence="3" id="KW-0479">Metal-binding</keyword>
<dbReference type="PANTHER" id="PTHR34990">
    <property type="entry name" value="UDP-2,3-DIACYLGLUCOSAMINE HYDROLASE-RELATED"/>
    <property type="match status" value="1"/>
</dbReference>
<feature type="domain" description="Calcineurin-like phosphoesterase" evidence="8">
    <location>
        <begin position="12"/>
        <end position="146"/>
    </location>
</feature>
<dbReference type="InterPro" id="IPR029052">
    <property type="entry name" value="Metallo-depent_PP-like"/>
</dbReference>